<feature type="compositionally biased region" description="Pro residues" evidence="1">
    <location>
        <begin position="62"/>
        <end position="77"/>
    </location>
</feature>
<reference evidence="2" key="2">
    <citation type="submission" date="2025-09" db="UniProtKB">
        <authorList>
            <consortium name="Ensembl"/>
        </authorList>
    </citation>
    <scope>IDENTIFICATION</scope>
</reference>
<dbReference type="Ensembl" id="ENSANIT00000005326.1">
    <property type="protein sequence ID" value="ENSANIP00000005156.1"/>
    <property type="gene ID" value="ENSANIG00000003546.1"/>
</dbReference>
<dbReference type="Proteomes" id="UP000694541">
    <property type="component" value="Unplaced"/>
</dbReference>
<feature type="region of interest" description="Disordered" evidence="1">
    <location>
        <begin position="1"/>
        <end position="105"/>
    </location>
</feature>
<organism evidence="2 3">
    <name type="scientific">Accipiter nisus</name>
    <name type="common">Eurasian sparrowhawk</name>
    <dbReference type="NCBI Taxonomy" id="211598"/>
    <lineage>
        <taxon>Eukaryota</taxon>
        <taxon>Metazoa</taxon>
        <taxon>Chordata</taxon>
        <taxon>Craniata</taxon>
        <taxon>Vertebrata</taxon>
        <taxon>Euteleostomi</taxon>
        <taxon>Archelosauria</taxon>
        <taxon>Archosauria</taxon>
        <taxon>Dinosauria</taxon>
        <taxon>Saurischia</taxon>
        <taxon>Theropoda</taxon>
        <taxon>Coelurosauria</taxon>
        <taxon>Aves</taxon>
        <taxon>Neognathae</taxon>
        <taxon>Neoaves</taxon>
        <taxon>Telluraves</taxon>
        <taxon>Accipitrimorphae</taxon>
        <taxon>Accipitriformes</taxon>
        <taxon>Accipitridae</taxon>
        <taxon>Accipitrinae</taxon>
        <taxon>Accipiter</taxon>
    </lineage>
</organism>
<sequence length="105" mass="11012">MLRFGAGQNWVRGSVPGSPAPRDSPALMGFPHSCKARLDLGWGGSHQAPPVCSLQRKRHPALHPPPAKQLHPHPSPQPHLGEGSKRASPPPGAAPTEPLPQPGST</sequence>
<name>A0A8B9MBM0_9AVES</name>
<dbReference type="AlphaFoldDB" id="A0A8B9MBM0"/>
<proteinExistence type="predicted"/>
<evidence type="ECO:0000256" key="1">
    <source>
        <dbReference type="SAM" id="MobiDB-lite"/>
    </source>
</evidence>
<accession>A0A8B9MBM0</accession>
<evidence type="ECO:0000313" key="2">
    <source>
        <dbReference type="Ensembl" id="ENSANIP00000005156.1"/>
    </source>
</evidence>
<feature type="compositionally biased region" description="Pro residues" evidence="1">
    <location>
        <begin position="88"/>
        <end position="105"/>
    </location>
</feature>
<reference evidence="2" key="1">
    <citation type="submission" date="2025-08" db="UniProtKB">
        <authorList>
            <consortium name="Ensembl"/>
        </authorList>
    </citation>
    <scope>IDENTIFICATION</scope>
</reference>
<keyword evidence="3" id="KW-1185">Reference proteome</keyword>
<protein>
    <submittedName>
        <fullName evidence="2">Uncharacterized protein</fullName>
    </submittedName>
</protein>
<evidence type="ECO:0000313" key="3">
    <source>
        <dbReference type="Proteomes" id="UP000694541"/>
    </source>
</evidence>